<dbReference type="KEGG" id="vde:111246568"/>
<dbReference type="InterPro" id="IPR025755">
    <property type="entry name" value="Ribos_uL4_C_dom"/>
</dbReference>
<dbReference type="Pfam" id="PF00573">
    <property type="entry name" value="Ribosomal_L4"/>
    <property type="match status" value="1"/>
</dbReference>
<feature type="domain" description="Large ribosomal subunit protein uL4 C-terminal" evidence="6">
    <location>
        <begin position="278"/>
        <end position="353"/>
    </location>
</feature>
<keyword evidence="8" id="KW-1185">Reference proteome</keyword>
<proteinExistence type="inferred from homology"/>
<dbReference type="AlphaFoldDB" id="A0A7M7M625"/>
<dbReference type="GO" id="GO:0003735">
    <property type="term" value="F:structural constituent of ribosome"/>
    <property type="evidence" value="ECO:0007669"/>
    <property type="project" value="InterPro"/>
</dbReference>
<evidence type="ECO:0000256" key="4">
    <source>
        <dbReference type="SAM" id="Coils"/>
    </source>
</evidence>
<dbReference type="CTD" id="6124"/>
<feature type="compositionally biased region" description="Basic residues" evidence="5">
    <location>
        <begin position="396"/>
        <end position="412"/>
    </location>
</feature>
<sequence length="412" mass="46175">MGDCVCIRPLATVYAEDNEQSGTNVSMPAVFRVPIRPDLISFVHHQLLKNKRTPYAVSKEAGHQTSAESWGTGRAVARIPRVRGGGTHRAGQGAFGNMCRGGRMFAPTKTWRRWHRRVNVTQRRHAAASAISASGVTALVMAKGHAIERVNEVPLVVSDKVQEYKKTKQAVALLKSVKAWDDVEKVYKSKRQRPGKGKKRNRRYKKKCGPLVIYEKDNGIVRAFRNIPGVDTCDVNALSLFKLAPGGHAGRFIVWTESAFRKLNDIFGTFTKTSKVKKGYKLPRPMMTITDLGRLFKSEEIRGALRRAPKKSIIISKKNKPNPLKKIHLLGRLNPYALVEKRKTILAQQEQKSQRAEIQKKAALEKVAALKKVYKLMNETEKKKLKRLQSPFPKNRGAKSKKGGKKAAATKK</sequence>
<dbReference type="InterPro" id="IPR045240">
    <property type="entry name" value="Ribosomal_uL4_euk/arch"/>
</dbReference>
<dbReference type="Gene3D" id="3.40.1370.10">
    <property type="match status" value="1"/>
</dbReference>
<dbReference type="InterPro" id="IPR002136">
    <property type="entry name" value="Ribosomal_uL4"/>
</dbReference>
<dbReference type="Pfam" id="PF14374">
    <property type="entry name" value="Ribos_L4_asso_C"/>
    <property type="match status" value="1"/>
</dbReference>
<dbReference type="EnsemblMetazoa" id="XM_022796380">
    <property type="protein sequence ID" value="XP_022652115"/>
    <property type="gene ID" value="LOC111246568"/>
</dbReference>
<comment type="similarity">
    <text evidence="1">Belongs to the universal ribosomal protein uL4 family.</text>
</comment>
<reference evidence="7" key="1">
    <citation type="submission" date="2021-01" db="UniProtKB">
        <authorList>
            <consortium name="EnsemblMetazoa"/>
        </authorList>
    </citation>
    <scope>IDENTIFICATION</scope>
</reference>
<dbReference type="FunCoup" id="A0A7M7M625">
    <property type="interactions" value="1142"/>
</dbReference>
<evidence type="ECO:0000313" key="7">
    <source>
        <dbReference type="EnsemblMetazoa" id="XP_022652115"/>
    </source>
</evidence>
<feature type="coiled-coil region" evidence="4">
    <location>
        <begin position="346"/>
        <end position="373"/>
    </location>
</feature>
<dbReference type="SUPFAM" id="SSF52166">
    <property type="entry name" value="Ribosomal protein L4"/>
    <property type="match status" value="1"/>
</dbReference>
<accession>A0A7M7M625</accession>
<dbReference type="GeneID" id="111246568"/>
<dbReference type="FunFam" id="3.40.1370.10:FF:000002">
    <property type="entry name" value="60S ribosomal protein L4"/>
    <property type="match status" value="1"/>
</dbReference>
<evidence type="ECO:0000259" key="6">
    <source>
        <dbReference type="Pfam" id="PF14374"/>
    </source>
</evidence>
<dbReference type="OrthoDB" id="10259785at2759"/>
<evidence type="ECO:0000256" key="1">
    <source>
        <dbReference type="ARBA" id="ARBA00010528"/>
    </source>
</evidence>
<dbReference type="RefSeq" id="XP_022652115.1">
    <property type="nucleotide sequence ID" value="XM_022796380.1"/>
</dbReference>
<dbReference type="PANTHER" id="PTHR19431">
    <property type="entry name" value="60S RIBOSOMAL PROTEIN L4"/>
    <property type="match status" value="1"/>
</dbReference>
<evidence type="ECO:0000256" key="2">
    <source>
        <dbReference type="ARBA" id="ARBA00022980"/>
    </source>
</evidence>
<evidence type="ECO:0000256" key="3">
    <source>
        <dbReference type="ARBA" id="ARBA00023274"/>
    </source>
</evidence>
<name>A0A7M7M625_VARDE</name>
<evidence type="ECO:0000256" key="5">
    <source>
        <dbReference type="SAM" id="MobiDB-lite"/>
    </source>
</evidence>
<evidence type="ECO:0000313" key="8">
    <source>
        <dbReference type="Proteomes" id="UP000594260"/>
    </source>
</evidence>
<dbReference type="Proteomes" id="UP000594260">
    <property type="component" value="Unplaced"/>
</dbReference>
<dbReference type="GO" id="GO:1990904">
    <property type="term" value="C:ribonucleoprotein complex"/>
    <property type="evidence" value="ECO:0007669"/>
    <property type="project" value="UniProtKB-KW"/>
</dbReference>
<feature type="region of interest" description="Disordered" evidence="5">
    <location>
        <begin position="382"/>
        <end position="412"/>
    </location>
</feature>
<dbReference type="GO" id="GO:0005840">
    <property type="term" value="C:ribosome"/>
    <property type="evidence" value="ECO:0007669"/>
    <property type="project" value="UniProtKB-KW"/>
</dbReference>
<keyword evidence="3" id="KW-0687">Ribonucleoprotein</keyword>
<dbReference type="InParanoid" id="A0A7M7M625"/>
<dbReference type="OMA" id="ALYGTWR"/>
<dbReference type="GO" id="GO:0006412">
    <property type="term" value="P:translation"/>
    <property type="evidence" value="ECO:0007669"/>
    <property type="project" value="InterPro"/>
</dbReference>
<dbReference type="InterPro" id="IPR023574">
    <property type="entry name" value="Ribosomal_uL4_dom_sf"/>
</dbReference>
<protein>
    <recommendedName>
        <fullName evidence="6">Large ribosomal subunit protein uL4 C-terminal domain-containing protein</fullName>
    </recommendedName>
</protein>
<organism evidence="7 8">
    <name type="scientific">Varroa destructor</name>
    <name type="common">Honeybee mite</name>
    <dbReference type="NCBI Taxonomy" id="109461"/>
    <lineage>
        <taxon>Eukaryota</taxon>
        <taxon>Metazoa</taxon>
        <taxon>Ecdysozoa</taxon>
        <taxon>Arthropoda</taxon>
        <taxon>Chelicerata</taxon>
        <taxon>Arachnida</taxon>
        <taxon>Acari</taxon>
        <taxon>Parasitiformes</taxon>
        <taxon>Mesostigmata</taxon>
        <taxon>Gamasina</taxon>
        <taxon>Dermanyssoidea</taxon>
        <taxon>Varroidae</taxon>
        <taxon>Varroa</taxon>
    </lineage>
</organism>
<keyword evidence="2" id="KW-0689">Ribosomal protein</keyword>
<keyword evidence="4" id="KW-0175">Coiled coil</keyword>